<protein>
    <submittedName>
        <fullName evidence="7">NAD(P)-dependent alcohol dehydrogenase</fullName>
    </submittedName>
</protein>
<evidence type="ECO:0000256" key="2">
    <source>
        <dbReference type="ARBA" id="ARBA00022723"/>
    </source>
</evidence>
<dbReference type="PANTHER" id="PTHR42683">
    <property type="entry name" value="ALDEHYDE REDUCTASE"/>
    <property type="match status" value="1"/>
</dbReference>
<accession>A0ABR8ZGW4</accession>
<evidence type="ECO:0000256" key="4">
    <source>
        <dbReference type="ARBA" id="ARBA00023002"/>
    </source>
</evidence>
<dbReference type="CDD" id="cd05283">
    <property type="entry name" value="CAD1"/>
    <property type="match status" value="1"/>
</dbReference>
<dbReference type="Gene3D" id="3.90.180.10">
    <property type="entry name" value="Medium-chain alcohol dehydrogenases, catalytic domain"/>
    <property type="match status" value="1"/>
</dbReference>
<dbReference type="InterPro" id="IPR002328">
    <property type="entry name" value="ADH_Zn_CS"/>
</dbReference>
<dbReference type="InterPro" id="IPR020843">
    <property type="entry name" value="ER"/>
</dbReference>
<keyword evidence="8" id="KW-1185">Reference proteome</keyword>
<gene>
    <name evidence="7" type="ORF">IC610_19225</name>
</gene>
<dbReference type="Pfam" id="PF08240">
    <property type="entry name" value="ADH_N"/>
    <property type="match status" value="1"/>
</dbReference>
<dbReference type="InterPro" id="IPR036291">
    <property type="entry name" value="NAD(P)-bd_dom_sf"/>
</dbReference>
<evidence type="ECO:0000259" key="6">
    <source>
        <dbReference type="SMART" id="SM00829"/>
    </source>
</evidence>
<keyword evidence="3 5" id="KW-0862">Zinc</keyword>
<dbReference type="Proteomes" id="UP000637299">
    <property type="component" value="Unassembled WGS sequence"/>
</dbReference>
<dbReference type="PROSITE" id="PS00059">
    <property type="entry name" value="ADH_ZINC"/>
    <property type="match status" value="1"/>
</dbReference>
<evidence type="ECO:0000313" key="8">
    <source>
        <dbReference type="Proteomes" id="UP000637299"/>
    </source>
</evidence>
<name>A0ABR8ZGW4_9FLAO</name>
<dbReference type="Pfam" id="PF00107">
    <property type="entry name" value="ADH_zinc_N"/>
    <property type="match status" value="1"/>
</dbReference>
<dbReference type="SUPFAM" id="SSF51735">
    <property type="entry name" value="NAD(P)-binding Rossmann-fold domains"/>
    <property type="match status" value="1"/>
</dbReference>
<dbReference type="InterPro" id="IPR011032">
    <property type="entry name" value="GroES-like_sf"/>
</dbReference>
<sequence length="364" mass="39682">MEKIIVNNDNKFSVKGFGASGDLINGKTLKEMDVVREKPGTDEVLIEVLYCGVCHSDIHQVNNDWKNTRYPCVPGHEVIGKIIETGSGVSDFQKDQIVGVGCMIDSCQTCESCRNGEEQLCLGEHGATMTYNGYFNDPESDYNTFGGYSSHIVVNKEFLLTLSEKLVHSSAAPILCAGITTYSPLKRAGIKEGSKVAIVGIGGLGHMAVQIAKAMGANVTAVTTKKEKREEALKLGADQVLVSDNEKDMAAHELAFDFILITIPYGFDINLYVPLLGVKGSLVSVGLLGDYDKPLNNMEVAKFNRSVGGSLIGGIKETQEVLDFCAEHGIAPEVEMIRIEDINEAFDKIKNEEVRFRYVIDMAK</sequence>
<dbReference type="EMBL" id="JACYFS010000011">
    <property type="protein sequence ID" value="MBD8084545.1"/>
    <property type="molecule type" value="Genomic_DNA"/>
</dbReference>
<evidence type="ECO:0000256" key="5">
    <source>
        <dbReference type="RuleBase" id="RU361277"/>
    </source>
</evidence>
<dbReference type="InterPro" id="IPR013149">
    <property type="entry name" value="ADH-like_C"/>
</dbReference>
<keyword evidence="4" id="KW-0560">Oxidoreductase</keyword>
<evidence type="ECO:0000256" key="1">
    <source>
        <dbReference type="ARBA" id="ARBA00001947"/>
    </source>
</evidence>
<organism evidence="7 8">
    <name type="scientific">Chryseobacterium caseinilyticum</name>
    <dbReference type="NCBI Taxonomy" id="2771428"/>
    <lineage>
        <taxon>Bacteria</taxon>
        <taxon>Pseudomonadati</taxon>
        <taxon>Bacteroidota</taxon>
        <taxon>Flavobacteriia</taxon>
        <taxon>Flavobacteriales</taxon>
        <taxon>Weeksellaceae</taxon>
        <taxon>Chryseobacterium group</taxon>
        <taxon>Chryseobacterium</taxon>
    </lineage>
</organism>
<reference evidence="7 8" key="1">
    <citation type="submission" date="2020-09" db="EMBL/GenBank/DDBJ databases">
        <title>Genome seq and assembly of Chryseobacterium sp.</title>
        <authorList>
            <person name="Chhetri G."/>
        </authorList>
    </citation>
    <scope>NUCLEOTIDE SEQUENCE [LARGE SCALE GENOMIC DNA]</scope>
    <source>
        <strain evidence="7 8">GCR10</strain>
    </source>
</reference>
<dbReference type="InterPro" id="IPR047109">
    <property type="entry name" value="CAD-like"/>
</dbReference>
<comment type="caution">
    <text evidence="7">The sequence shown here is derived from an EMBL/GenBank/DDBJ whole genome shotgun (WGS) entry which is preliminary data.</text>
</comment>
<proteinExistence type="inferred from homology"/>
<dbReference type="RefSeq" id="WP_191738392.1">
    <property type="nucleotide sequence ID" value="NZ_JACYFS010000011.1"/>
</dbReference>
<comment type="cofactor">
    <cofactor evidence="1 5">
        <name>Zn(2+)</name>
        <dbReference type="ChEBI" id="CHEBI:29105"/>
    </cofactor>
</comment>
<feature type="domain" description="Enoyl reductase (ER)" evidence="6">
    <location>
        <begin position="22"/>
        <end position="360"/>
    </location>
</feature>
<dbReference type="SMART" id="SM00829">
    <property type="entry name" value="PKS_ER"/>
    <property type="match status" value="1"/>
</dbReference>
<evidence type="ECO:0000313" key="7">
    <source>
        <dbReference type="EMBL" id="MBD8084545.1"/>
    </source>
</evidence>
<dbReference type="SUPFAM" id="SSF50129">
    <property type="entry name" value="GroES-like"/>
    <property type="match status" value="1"/>
</dbReference>
<dbReference type="InterPro" id="IPR013154">
    <property type="entry name" value="ADH-like_N"/>
</dbReference>
<keyword evidence="2 5" id="KW-0479">Metal-binding</keyword>
<dbReference type="Gene3D" id="3.40.50.720">
    <property type="entry name" value="NAD(P)-binding Rossmann-like Domain"/>
    <property type="match status" value="1"/>
</dbReference>
<evidence type="ECO:0000256" key="3">
    <source>
        <dbReference type="ARBA" id="ARBA00022833"/>
    </source>
</evidence>
<comment type="similarity">
    <text evidence="5">Belongs to the zinc-containing alcohol dehydrogenase family.</text>
</comment>